<evidence type="ECO:0000256" key="1">
    <source>
        <dbReference type="SAM" id="Phobius"/>
    </source>
</evidence>
<organism evidence="2 3">
    <name type="scientific">Amblyomma americanum</name>
    <name type="common">Lone star tick</name>
    <dbReference type="NCBI Taxonomy" id="6943"/>
    <lineage>
        <taxon>Eukaryota</taxon>
        <taxon>Metazoa</taxon>
        <taxon>Ecdysozoa</taxon>
        <taxon>Arthropoda</taxon>
        <taxon>Chelicerata</taxon>
        <taxon>Arachnida</taxon>
        <taxon>Acari</taxon>
        <taxon>Parasitiformes</taxon>
        <taxon>Ixodida</taxon>
        <taxon>Ixodoidea</taxon>
        <taxon>Ixodidae</taxon>
        <taxon>Amblyomminae</taxon>
        <taxon>Amblyomma</taxon>
    </lineage>
</organism>
<protein>
    <submittedName>
        <fullName evidence="2">Uncharacterized protein</fullName>
    </submittedName>
</protein>
<evidence type="ECO:0000313" key="2">
    <source>
        <dbReference type="EMBL" id="KAK8788351.1"/>
    </source>
</evidence>
<name>A0AAQ4FNL2_AMBAM</name>
<feature type="transmembrane region" description="Helical" evidence="1">
    <location>
        <begin position="123"/>
        <end position="143"/>
    </location>
</feature>
<accession>A0AAQ4FNL2</accession>
<dbReference type="AlphaFoldDB" id="A0AAQ4FNL2"/>
<dbReference type="EMBL" id="JARKHS020000896">
    <property type="protein sequence ID" value="KAK8788351.1"/>
    <property type="molecule type" value="Genomic_DNA"/>
</dbReference>
<proteinExistence type="predicted"/>
<gene>
    <name evidence="2" type="ORF">V5799_021874</name>
</gene>
<reference evidence="2 3" key="1">
    <citation type="journal article" date="2023" name="Arcadia Sci">
        <title>De novo assembly of a long-read Amblyomma americanum tick genome.</title>
        <authorList>
            <person name="Chou S."/>
            <person name="Poskanzer K.E."/>
            <person name="Rollins M."/>
            <person name="Thuy-Boun P.S."/>
        </authorList>
    </citation>
    <scope>NUCLEOTIDE SEQUENCE [LARGE SCALE GENOMIC DNA]</scope>
    <source>
        <strain evidence="2">F_SG_1</strain>
        <tissue evidence="2">Salivary glands</tissue>
    </source>
</reference>
<dbReference type="Proteomes" id="UP001321473">
    <property type="component" value="Unassembled WGS sequence"/>
</dbReference>
<keyword evidence="1" id="KW-1133">Transmembrane helix</keyword>
<comment type="caution">
    <text evidence="2">The sequence shown here is derived from an EMBL/GenBank/DDBJ whole genome shotgun (WGS) entry which is preliminary data.</text>
</comment>
<keyword evidence="3" id="KW-1185">Reference proteome</keyword>
<keyword evidence="1" id="KW-0472">Membrane</keyword>
<sequence>MIGKACFVDTGQEMVKGAIGTAPAQVQPRPGGVLPPFLRPNGSRNYAVPEGVPKPFNASNAASRFSAGGQPPPGKVFGGRSFFRGRPPVSAVNKTFEEKAYFREKPLSQRVFGGGASSRFACAVYGSTVPILLVLAVVGWYQWKNYRRRRHYRLLGSFRDTRYPAYELDPNCDDCDYKNALQHVVAS</sequence>
<evidence type="ECO:0000313" key="3">
    <source>
        <dbReference type="Proteomes" id="UP001321473"/>
    </source>
</evidence>
<keyword evidence="1" id="KW-0812">Transmembrane</keyword>